<dbReference type="GeneID" id="92928519"/>
<sequence>MWNTILLTMAIVALAFILLGIKVIFVKGGKFPNTHIGANKEMKKRGISCALSTDSVDRSRKQLADLLKEK</sequence>
<reference evidence="2 3" key="1">
    <citation type="journal article" date="2018" name="Nat. Biotechnol.">
        <title>A standardized bacterial taxonomy based on genome phylogeny substantially revises the tree of life.</title>
        <authorList>
            <person name="Parks D.H."/>
            <person name="Chuvochina M."/>
            <person name="Waite D.W."/>
            <person name="Rinke C."/>
            <person name="Skarshewski A."/>
            <person name="Chaumeil P.A."/>
            <person name="Hugenholtz P."/>
        </authorList>
    </citation>
    <scope>NUCLEOTIDE SEQUENCE [LARGE SCALE GENOMIC DNA]</scope>
    <source>
        <strain evidence="2">UBA11482</strain>
    </source>
</reference>
<evidence type="ECO:0000313" key="2">
    <source>
        <dbReference type="EMBL" id="HBJ08707.1"/>
    </source>
</evidence>
<evidence type="ECO:0000256" key="1">
    <source>
        <dbReference type="SAM" id="Phobius"/>
    </source>
</evidence>
<feature type="transmembrane region" description="Helical" evidence="1">
    <location>
        <begin position="6"/>
        <end position="25"/>
    </location>
</feature>
<comment type="caution">
    <text evidence="2">The sequence shown here is derived from an EMBL/GenBank/DDBJ whole genome shotgun (WGS) entry which is preliminary data.</text>
</comment>
<organism evidence="2 3">
    <name type="scientific">Coprobacter fastidiosus</name>
    <dbReference type="NCBI Taxonomy" id="1099853"/>
    <lineage>
        <taxon>Bacteria</taxon>
        <taxon>Pseudomonadati</taxon>
        <taxon>Bacteroidota</taxon>
        <taxon>Bacteroidia</taxon>
        <taxon>Bacteroidales</taxon>
        <taxon>Barnesiellaceae</taxon>
        <taxon>Coprobacter</taxon>
    </lineage>
</organism>
<name>A0A316R6A1_9BACT</name>
<evidence type="ECO:0000313" key="3">
    <source>
        <dbReference type="Proteomes" id="UP000262954"/>
    </source>
</evidence>
<proteinExistence type="predicted"/>
<gene>
    <name evidence="2" type="ORF">DDY73_06840</name>
</gene>
<accession>A0A316R6A1</accession>
<dbReference type="AlphaFoldDB" id="A0A316R6A1"/>
<dbReference type="Proteomes" id="UP000262954">
    <property type="component" value="Unassembled WGS sequence"/>
</dbReference>
<dbReference type="EMBL" id="DNWC01000089">
    <property type="protein sequence ID" value="HBJ08707.1"/>
    <property type="molecule type" value="Genomic_DNA"/>
</dbReference>
<protein>
    <submittedName>
        <fullName evidence="2">Uncharacterized protein</fullName>
    </submittedName>
</protein>
<keyword evidence="1" id="KW-1133">Transmembrane helix</keyword>
<keyword evidence="1" id="KW-0472">Membrane</keyword>
<dbReference type="RefSeq" id="WP_009318602.1">
    <property type="nucleotide sequence ID" value="NZ_AP028032.1"/>
</dbReference>
<keyword evidence="1" id="KW-0812">Transmembrane</keyword>